<evidence type="ECO:0000313" key="3">
    <source>
        <dbReference type="Proteomes" id="UP000596074"/>
    </source>
</evidence>
<dbReference type="Pfam" id="PF12069">
    <property type="entry name" value="DUF3549"/>
    <property type="match status" value="1"/>
</dbReference>
<protein>
    <submittedName>
        <fullName evidence="2">DUF3549 family protein</fullName>
    </submittedName>
</protein>
<evidence type="ECO:0000313" key="2">
    <source>
        <dbReference type="EMBL" id="QQD23381.1"/>
    </source>
</evidence>
<sequence>MPAHQTATHNKTGQYCKNNTHPNSCGSGGLRRCRKLINCGLYLKRQGKTVTIGELISERGAQWRVLDMGRRIEEVPAEIFTAFEQQQQPWPVPYLKHAWVGILSWDAQQPGQHNIWFLKLPLDEQNLLQAAPRDAFVQFILRSAAAPDKEHGDAPCSYKPDANRMAYFHALALQTLQQPATAFYTTARSYLSGDQGWDNWQQLGLQGLAEVVARLEQDHNSALLTAALPHLPAVPRNVLLGFLENAAPDQALTSAINDVLAMVVGHQPTVADLAAFARALSNSVNMEQRRQLLAVLLQHPLCRHVEVLAAIGSRCWRDLHGELLLSYLEALARNEQGSGAFNALVADLLALPGLRAHFMHTLASPARSAELVTAMARLLEQARAADGGRLQ</sequence>
<dbReference type="EMBL" id="CP046056">
    <property type="protein sequence ID" value="QQD23381.1"/>
    <property type="molecule type" value="Genomic_DNA"/>
</dbReference>
<dbReference type="Proteomes" id="UP000596074">
    <property type="component" value="Chromosome"/>
</dbReference>
<feature type="region of interest" description="Disordered" evidence="1">
    <location>
        <begin position="1"/>
        <end position="20"/>
    </location>
</feature>
<dbReference type="AlphaFoldDB" id="A0A9X7UYC4"/>
<evidence type="ECO:0000256" key="1">
    <source>
        <dbReference type="SAM" id="MobiDB-lite"/>
    </source>
</evidence>
<dbReference type="InterPro" id="IPR021936">
    <property type="entry name" value="DUF3549"/>
</dbReference>
<gene>
    <name evidence="2" type="ORF">GJQ55_02305</name>
</gene>
<name>A0A9X7UYC4_9GAMM</name>
<reference evidence="2 3" key="1">
    <citation type="submission" date="2019-11" db="EMBL/GenBank/DDBJ databases">
        <title>Venatorbacter sp. nov. a predator of Campylobacter and other Gram-negative bacteria.</title>
        <authorList>
            <person name="Saeedi A."/>
            <person name="Cummings N.J."/>
            <person name="Connerton I.F."/>
            <person name="Connerton P.L."/>
        </authorList>
    </citation>
    <scope>NUCLEOTIDE SEQUENCE [LARGE SCALE GENOMIC DNA]</scope>
    <source>
        <strain evidence="2">XL5</strain>
    </source>
</reference>
<proteinExistence type="predicted"/>
<keyword evidence="3" id="KW-1185">Reference proteome</keyword>
<accession>A0A9X7UYC4</accession>
<dbReference type="KEGG" id="vcw:GJQ55_02305"/>
<organism evidence="2 3">
    <name type="scientific">Venatoribacter cucullus</name>
    <dbReference type="NCBI Taxonomy" id="2661630"/>
    <lineage>
        <taxon>Bacteria</taxon>
        <taxon>Pseudomonadati</taxon>
        <taxon>Pseudomonadota</taxon>
        <taxon>Gammaproteobacteria</taxon>
        <taxon>Oceanospirillales</taxon>
        <taxon>Oceanospirillaceae</taxon>
        <taxon>Venatoribacter</taxon>
    </lineage>
</organism>